<feature type="non-terminal residue" evidence="5">
    <location>
        <position position="300"/>
    </location>
</feature>
<feature type="domain" description="FP protein C-terminal" evidence="3">
    <location>
        <begin position="243"/>
        <end position="295"/>
    </location>
</feature>
<feature type="coiled-coil region" evidence="1">
    <location>
        <begin position="37"/>
        <end position="142"/>
    </location>
</feature>
<dbReference type="EMBL" id="OV170223">
    <property type="protein sequence ID" value="CAH0722568.1"/>
    <property type="molecule type" value="Genomic_DNA"/>
</dbReference>
<dbReference type="EMBL" id="OV170232">
    <property type="protein sequence ID" value="CAH0717613.1"/>
    <property type="molecule type" value="Genomic_DNA"/>
</dbReference>
<keyword evidence="1" id="KW-0175">Coiled coil</keyword>
<evidence type="ECO:0000259" key="3">
    <source>
        <dbReference type="Pfam" id="PF25298"/>
    </source>
</evidence>
<feature type="compositionally biased region" description="Polar residues" evidence="2">
    <location>
        <begin position="12"/>
        <end position="23"/>
    </location>
</feature>
<keyword evidence="6" id="KW-1185">Reference proteome</keyword>
<gene>
    <name evidence="4" type="ORF">BINO364_LOCUS4200</name>
    <name evidence="5" type="ORF">BINO364_LOCUS8508</name>
</gene>
<feature type="compositionally biased region" description="Basic and acidic residues" evidence="2">
    <location>
        <begin position="1"/>
        <end position="11"/>
    </location>
</feature>
<dbReference type="InterPro" id="IPR057251">
    <property type="entry name" value="FP_C"/>
</dbReference>
<evidence type="ECO:0000256" key="1">
    <source>
        <dbReference type="SAM" id="Coils"/>
    </source>
</evidence>
<protein>
    <recommendedName>
        <fullName evidence="3">FP protein C-terminal domain-containing protein</fullName>
    </recommendedName>
</protein>
<reference evidence="5" key="1">
    <citation type="submission" date="2021-12" db="EMBL/GenBank/DDBJ databases">
        <authorList>
            <person name="Martin H S."/>
        </authorList>
    </citation>
    <scope>NUCLEOTIDE SEQUENCE</scope>
</reference>
<dbReference type="Proteomes" id="UP000838878">
    <property type="component" value="Chromosome 3"/>
</dbReference>
<evidence type="ECO:0000313" key="6">
    <source>
        <dbReference type="Proteomes" id="UP000838878"/>
    </source>
</evidence>
<name>A0A8J9ULY5_9NEOP</name>
<evidence type="ECO:0000256" key="2">
    <source>
        <dbReference type="SAM" id="MobiDB-lite"/>
    </source>
</evidence>
<proteinExistence type="predicted"/>
<organism evidence="5 6">
    <name type="scientific">Brenthis ino</name>
    <name type="common">lesser marbled fritillary</name>
    <dbReference type="NCBI Taxonomy" id="405034"/>
    <lineage>
        <taxon>Eukaryota</taxon>
        <taxon>Metazoa</taxon>
        <taxon>Ecdysozoa</taxon>
        <taxon>Arthropoda</taxon>
        <taxon>Hexapoda</taxon>
        <taxon>Insecta</taxon>
        <taxon>Pterygota</taxon>
        <taxon>Neoptera</taxon>
        <taxon>Endopterygota</taxon>
        <taxon>Lepidoptera</taxon>
        <taxon>Glossata</taxon>
        <taxon>Ditrysia</taxon>
        <taxon>Papilionoidea</taxon>
        <taxon>Nymphalidae</taxon>
        <taxon>Heliconiinae</taxon>
        <taxon>Argynnini</taxon>
        <taxon>Brenthis</taxon>
    </lineage>
</organism>
<accession>A0A8J9ULY5</accession>
<evidence type="ECO:0000313" key="4">
    <source>
        <dbReference type="EMBL" id="CAH0717613.1"/>
    </source>
</evidence>
<sequence length="300" mass="35316">MLRSPTNKDGKYSSQPDLASTNKTDSESSSSFVAVRKRKERSEFEELREEIQILITTIKTGQEAKFEKIFKSIEELKLQNNTLKIQNEKILSSNEIIEKKLMQTTELYNDVKKTMAILQDDHNKAINKITALEEEVEEIQRHHRSSFIEITTPINENENILEMVTNIHETIGFKPMEESIRQCYRMKQGTKKPILVEYRNGQKRNEVLKLAKIYNKNNKEKLNTDIFGKQKIKERIYINEFLTPNTRKLYYHARQLQKLHGFKYYWVSRGRVYIRKNDGDPAILVKSLEQIESLKVEATI</sequence>
<evidence type="ECO:0000313" key="5">
    <source>
        <dbReference type="EMBL" id="CAH0722568.1"/>
    </source>
</evidence>
<dbReference type="AlphaFoldDB" id="A0A8J9ULY5"/>
<dbReference type="Proteomes" id="UP000838878">
    <property type="component" value="Chromosome 12"/>
</dbReference>
<dbReference type="OrthoDB" id="6920062at2759"/>
<feature type="region of interest" description="Disordered" evidence="2">
    <location>
        <begin position="1"/>
        <end position="35"/>
    </location>
</feature>
<dbReference type="Pfam" id="PF25298">
    <property type="entry name" value="Baculo_FP_2nd"/>
    <property type="match status" value="1"/>
</dbReference>